<gene>
    <name evidence="3" type="ORF">BKA14_000439</name>
</gene>
<proteinExistence type="predicted"/>
<accession>A0A7W7CNZ0</accession>
<evidence type="ECO:0008006" key="5">
    <source>
        <dbReference type="Google" id="ProtNLM"/>
    </source>
</evidence>
<dbReference type="AlphaFoldDB" id="A0A7W7CNZ0"/>
<keyword evidence="2" id="KW-1133">Transmembrane helix</keyword>
<dbReference type="EMBL" id="JACHMF010000001">
    <property type="protein sequence ID" value="MBB4690291.1"/>
    <property type="molecule type" value="Genomic_DNA"/>
</dbReference>
<feature type="compositionally biased region" description="Low complexity" evidence="1">
    <location>
        <begin position="99"/>
        <end position="117"/>
    </location>
</feature>
<sequence length="306" mass="31837">MPNAEVDDAFAALSSDAERGLLLSGPELRRQAGRRHNRGIALTTGTAAVLAVAAIGAGWALAGDNQQKSALPPAASAGPTVSSAAPSTAPSVVPPPVTSAPATTKPPSSPPTSNAPAIPKSIPARALISPDDKGVSDFHRYDEPEPRPEFCGKAKFPSQDDVGVSASVRMFYRGPGTPADYIADDTLFNTVTVYRGEGAEDFMSELARAVQNCPTGKLGDLEAEFDSLGSLGLGDSSILIDRSYASTGDDGEPSNNGSRQHTFIAAVRVGDAVTLIDTRGYESASSQRKNVEAMAKIATNRLAEWR</sequence>
<feature type="region of interest" description="Disordered" evidence="1">
    <location>
        <begin position="69"/>
        <end position="119"/>
    </location>
</feature>
<evidence type="ECO:0000313" key="4">
    <source>
        <dbReference type="Proteomes" id="UP000542742"/>
    </source>
</evidence>
<evidence type="ECO:0000313" key="3">
    <source>
        <dbReference type="EMBL" id="MBB4690291.1"/>
    </source>
</evidence>
<name>A0A7W7CNZ0_9ACTN</name>
<organism evidence="3 4">
    <name type="scientific">Paractinoplanes abujensis</name>
    <dbReference type="NCBI Taxonomy" id="882441"/>
    <lineage>
        <taxon>Bacteria</taxon>
        <taxon>Bacillati</taxon>
        <taxon>Actinomycetota</taxon>
        <taxon>Actinomycetes</taxon>
        <taxon>Micromonosporales</taxon>
        <taxon>Micromonosporaceae</taxon>
        <taxon>Paractinoplanes</taxon>
    </lineage>
</organism>
<feature type="compositionally biased region" description="Low complexity" evidence="1">
    <location>
        <begin position="72"/>
        <end position="91"/>
    </location>
</feature>
<comment type="caution">
    <text evidence="3">The sequence shown here is derived from an EMBL/GenBank/DDBJ whole genome shotgun (WGS) entry which is preliminary data.</text>
</comment>
<dbReference type="RefSeq" id="WP_184949270.1">
    <property type="nucleotide sequence ID" value="NZ_BOMC01000050.1"/>
</dbReference>
<reference evidence="3 4" key="1">
    <citation type="submission" date="2020-08" db="EMBL/GenBank/DDBJ databases">
        <title>Sequencing the genomes of 1000 actinobacteria strains.</title>
        <authorList>
            <person name="Klenk H.-P."/>
        </authorList>
    </citation>
    <scope>NUCLEOTIDE SEQUENCE [LARGE SCALE GENOMIC DNA]</scope>
    <source>
        <strain evidence="3 4">DSM 45518</strain>
    </source>
</reference>
<keyword evidence="2" id="KW-0812">Transmembrane</keyword>
<dbReference type="Proteomes" id="UP000542742">
    <property type="component" value="Unassembled WGS sequence"/>
</dbReference>
<protein>
    <recommendedName>
        <fullName evidence="5">PknH-like extracellular domain-containing protein</fullName>
    </recommendedName>
</protein>
<feature type="transmembrane region" description="Helical" evidence="2">
    <location>
        <begin position="39"/>
        <end position="62"/>
    </location>
</feature>
<keyword evidence="4" id="KW-1185">Reference proteome</keyword>
<keyword evidence="2" id="KW-0472">Membrane</keyword>
<evidence type="ECO:0000256" key="1">
    <source>
        <dbReference type="SAM" id="MobiDB-lite"/>
    </source>
</evidence>
<evidence type="ECO:0000256" key="2">
    <source>
        <dbReference type="SAM" id="Phobius"/>
    </source>
</evidence>